<dbReference type="Pfam" id="PF17942">
    <property type="entry name" value="Morc6_S5"/>
    <property type="match status" value="1"/>
</dbReference>
<reference evidence="17" key="1">
    <citation type="submission" date="2022-03" db="EMBL/GenBank/DDBJ databases">
        <title>A functionally conserved STORR gene fusion in Papaver species that diverged 16.8 million years ago.</title>
        <authorList>
            <person name="Catania T."/>
        </authorList>
    </citation>
    <scope>NUCLEOTIDE SEQUENCE</scope>
    <source>
        <strain evidence="17">S-191538</strain>
    </source>
</reference>
<feature type="domain" description="Morc S5" evidence="16">
    <location>
        <begin position="375"/>
        <end position="511"/>
    </location>
</feature>
<evidence type="ECO:0000256" key="15">
    <source>
        <dbReference type="SAM" id="MobiDB-lite"/>
    </source>
</evidence>
<gene>
    <name evidence="17" type="ORF">MKW94_018561</name>
</gene>
<keyword evidence="13" id="KW-0539">Nucleus</keyword>
<keyword evidence="8" id="KW-0067">ATP-binding</keyword>
<dbReference type="Gene3D" id="3.30.565.10">
    <property type="entry name" value="Histidine kinase-like ATPase, C-terminal domain"/>
    <property type="match status" value="1"/>
</dbReference>
<evidence type="ECO:0000313" key="17">
    <source>
        <dbReference type="EMBL" id="MCL7041708.1"/>
    </source>
</evidence>
<evidence type="ECO:0000256" key="13">
    <source>
        <dbReference type="ARBA" id="ARBA00023242"/>
    </source>
</evidence>
<feature type="compositionally biased region" description="Basic and acidic residues" evidence="15">
    <location>
        <begin position="644"/>
        <end position="656"/>
    </location>
</feature>
<evidence type="ECO:0000256" key="14">
    <source>
        <dbReference type="SAM" id="Coils"/>
    </source>
</evidence>
<evidence type="ECO:0000256" key="10">
    <source>
        <dbReference type="ARBA" id="ARBA00023054"/>
    </source>
</evidence>
<feature type="compositionally biased region" description="Low complexity" evidence="15">
    <location>
        <begin position="1"/>
        <end position="22"/>
    </location>
</feature>
<evidence type="ECO:0000256" key="11">
    <source>
        <dbReference type="ARBA" id="ARBA00023158"/>
    </source>
</evidence>
<evidence type="ECO:0000256" key="8">
    <source>
        <dbReference type="ARBA" id="ARBA00022840"/>
    </source>
</evidence>
<keyword evidence="9" id="KW-0156">Chromatin regulator</keyword>
<keyword evidence="12" id="KW-0234">DNA repair</keyword>
<evidence type="ECO:0000256" key="5">
    <source>
        <dbReference type="ARBA" id="ARBA00022759"/>
    </source>
</evidence>
<dbReference type="PANTHER" id="PTHR23336:SF58">
    <property type="entry name" value="PROTEIN MICRORCHIDIA 4"/>
    <property type="match status" value="1"/>
</dbReference>
<dbReference type="FunFam" id="3.30.565.10:FF:000075">
    <property type="entry name" value="MORC family CW-type zinc finger protein 4"/>
    <property type="match status" value="1"/>
</dbReference>
<evidence type="ECO:0000313" key="18">
    <source>
        <dbReference type="Proteomes" id="UP001177140"/>
    </source>
</evidence>
<dbReference type="GO" id="GO:0006325">
    <property type="term" value="P:chromatin organization"/>
    <property type="evidence" value="ECO:0007669"/>
    <property type="project" value="UniProtKB-KW"/>
</dbReference>
<evidence type="ECO:0000256" key="3">
    <source>
        <dbReference type="ARBA" id="ARBA00022722"/>
    </source>
</evidence>
<dbReference type="InterPro" id="IPR041006">
    <property type="entry name" value="Morc_S5"/>
</dbReference>
<keyword evidence="6" id="KW-0227">DNA damage</keyword>
<evidence type="ECO:0000256" key="2">
    <source>
        <dbReference type="ARBA" id="ARBA00007845"/>
    </source>
</evidence>
<evidence type="ECO:0000256" key="4">
    <source>
        <dbReference type="ARBA" id="ARBA00022741"/>
    </source>
</evidence>
<comment type="similarity">
    <text evidence="2">Belongs to the MORC ATPase protein family.</text>
</comment>
<keyword evidence="5" id="KW-0255">Endonuclease</keyword>
<comment type="caution">
    <text evidence="17">The sequence shown here is derived from an EMBL/GenBank/DDBJ whole genome shotgun (WGS) entry which is preliminary data.</text>
</comment>
<dbReference type="GO" id="GO:0005524">
    <property type="term" value="F:ATP binding"/>
    <property type="evidence" value="ECO:0007669"/>
    <property type="project" value="UniProtKB-KW"/>
</dbReference>
<feature type="compositionally biased region" description="Polar residues" evidence="15">
    <location>
        <begin position="623"/>
        <end position="643"/>
    </location>
</feature>
<dbReference type="GO" id="GO:0005634">
    <property type="term" value="C:nucleus"/>
    <property type="evidence" value="ECO:0007669"/>
    <property type="project" value="UniProtKB-SubCell"/>
</dbReference>
<keyword evidence="7" id="KW-0378">Hydrolase</keyword>
<feature type="region of interest" description="Disordered" evidence="15">
    <location>
        <begin position="518"/>
        <end position="686"/>
    </location>
</feature>
<keyword evidence="18" id="KW-1185">Reference proteome</keyword>
<evidence type="ECO:0000256" key="6">
    <source>
        <dbReference type="ARBA" id="ARBA00022763"/>
    </source>
</evidence>
<dbReference type="AlphaFoldDB" id="A0AA41VIG2"/>
<feature type="region of interest" description="Disordered" evidence="15">
    <location>
        <begin position="1"/>
        <end position="40"/>
    </location>
</feature>
<evidence type="ECO:0000256" key="9">
    <source>
        <dbReference type="ARBA" id="ARBA00022853"/>
    </source>
</evidence>
<feature type="compositionally biased region" description="Basic and acidic residues" evidence="15">
    <location>
        <begin position="663"/>
        <end position="678"/>
    </location>
</feature>
<organism evidence="17 18">
    <name type="scientific">Papaver nudicaule</name>
    <name type="common">Iceland poppy</name>
    <dbReference type="NCBI Taxonomy" id="74823"/>
    <lineage>
        <taxon>Eukaryota</taxon>
        <taxon>Viridiplantae</taxon>
        <taxon>Streptophyta</taxon>
        <taxon>Embryophyta</taxon>
        <taxon>Tracheophyta</taxon>
        <taxon>Spermatophyta</taxon>
        <taxon>Magnoliopsida</taxon>
        <taxon>Ranunculales</taxon>
        <taxon>Papaveraceae</taxon>
        <taxon>Papaveroideae</taxon>
        <taxon>Papaver</taxon>
    </lineage>
</organism>
<evidence type="ECO:0000256" key="7">
    <source>
        <dbReference type="ARBA" id="ARBA00022801"/>
    </source>
</evidence>
<dbReference type="InterPro" id="IPR045261">
    <property type="entry name" value="MORC_ATPase"/>
</dbReference>
<dbReference type="GO" id="GO:0006281">
    <property type="term" value="P:DNA repair"/>
    <property type="evidence" value="ECO:0007669"/>
    <property type="project" value="UniProtKB-KW"/>
</dbReference>
<dbReference type="InterPro" id="IPR036890">
    <property type="entry name" value="HATPase_C_sf"/>
</dbReference>
<dbReference type="Pfam" id="PF13589">
    <property type="entry name" value="HATPase_c_3"/>
    <property type="match status" value="1"/>
</dbReference>
<keyword evidence="10 14" id="KW-0175">Coiled coil</keyword>
<evidence type="ECO:0000256" key="1">
    <source>
        <dbReference type="ARBA" id="ARBA00004123"/>
    </source>
</evidence>
<keyword evidence="3" id="KW-0540">Nuclease</keyword>
<evidence type="ECO:0000259" key="16">
    <source>
        <dbReference type="Pfam" id="PF17942"/>
    </source>
</evidence>
<dbReference type="EMBL" id="JAJJMA010226580">
    <property type="protein sequence ID" value="MCL7041708.1"/>
    <property type="molecule type" value="Genomic_DNA"/>
</dbReference>
<sequence>MEIDPSPSSGATSDSSSSSSNSKRPRSNEEEEVTSNKKNKFVFLPRGFPEPMDSIDDAEILAPIPLSVRKPDSNVTTTVRKPDSNTTTQLSCIPYSKQFWKAGDYEDNSSGDAGDTTLIDGMDHVRVHPRFLHSNATSHKWVLGAVAELLDNSIDEVNNGATYCNIDMVLNKKDGSRMLLVEDNGGGMSPGTMRHCMSLGYSAKSKLVNTIGQYGNGFKTSTMRVGADVIVFSRCPGKDGGNATQSIGLLSYTFLTSTGKEDIVVPMLDYEKKGNEWSKIVRSSSSVDWNKNVDTIVQWSPYASEADLLEQFNYVKDQGTRIVIYNLWEEEEGALELDFDSDKHDIQIRGVNRDDAKIQMAKDYPKSKQCLTFTHSLRSYASILYLKPPTGFRIILRGQDVVHHNMVNNMFMIEDFKYKPSGLGDIAKGKMGFHMDAKAHLDIQGFNVYHRNRLIKPFWRVWNTPSSGGRGVIGVLEANFVKPAHDKQDFECTGVLSKLETKLAGLQKHFWNKNKVAIGYGDPKKNDPSSKSAPAKAHGNEAPRNFSNSNSLTEKITTPAMDKCNSRSIPSEGTTRETLRSAQTGEGKQRSAHMNHESSKTSAENGKQSGVKPMEKPVEKSVASITNEEVANPGKTSVNNLISESREHNSRTKRTTETPLSDLKSKQDRARVLEDQTKEAPQADAGLVHELRKRDLEIRELKRALELEKEKSESLEAKLVELNKEQEAFINIFSEERTRRDASEEKLRNKVAEEKNKVKELEAKLENFEKNKSKPT</sequence>
<accession>A0AA41VIG2</accession>
<feature type="compositionally biased region" description="Polar residues" evidence="15">
    <location>
        <begin position="545"/>
        <end position="556"/>
    </location>
</feature>
<dbReference type="Proteomes" id="UP001177140">
    <property type="component" value="Unassembled WGS sequence"/>
</dbReference>
<dbReference type="GO" id="GO:0031047">
    <property type="term" value="P:regulatory ncRNA-mediated gene silencing"/>
    <property type="evidence" value="ECO:0007669"/>
    <property type="project" value="UniProtKB-KW"/>
</dbReference>
<proteinExistence type="inferred from homology"/>
<evidence type="ECO:0000256" key="12">
    <source>
        <dbReference type="ARBA" id="ARBA00023204"/>
    </source>
</evidence>
<dbReference type="GO" id="GO:0016887">
    <property type="term" value="F:ATP hydrolysis activity"/>
    <property type="evidence" value="ECO:0007669"/>
    <property type="project" value="InterPro"/>
</dbReference>
<keyword evidence="4" id="KW-0547">Nucleotide-binding</keyword>
<name>A0AA41VIG2_PAPNU</name>
<dbReference type="GO" id="GO:0031349">
    <property type="term" value="P:positive regulation of defense response"/>
    <property type="evidence" value="ECO:0007669"/>
    <property type="project" value="UniProtKB-ARBA"/>
</dbReference>
<protein>
    <recommendedName>
        <fullName evidence="16">Morc S5 domain-containing protein</fullName>
    </recommendedName>
</protein>
<comment type="subcellular location">
    <subcellularLocation>
        <location evidence="1">Nucleus</location>
    </subcellularLocation>
</comment>
<keyword evidence="11" id="KW-0943">RNA-mediated gene silencing</keyword>
<dbReference type="SUPFAM" id="SSF55874">
    <property type="entry name" value="ATPase domain of HSP90 chaperone/DNA topoisomerase II/histidine kinase"/>
    <property type="match status" value="1"/>
</dbReference>
<dbReference type="GO" id="GO:0004519">
    <property type="term" value="F:endonuclease activity"/>
    <property type="evidence" value="ECO:0007669"/>
    <property type="project" value="UniProtKB-KW"/>
</dbReference>
<feature type="coiled-coil region" evidence="14">
    <location>
        <begin position="691"/>
        <end position="771"/>
    </location>
</feature>
<dbReference type="PANTHER" id="PTHR23336">
    <property type="entry name" value="ZINC FINGER CW-TYPE COILED-COIL DOMAIN PROTEIN 3"/>
    <property type="match status" value="1"/>
</dbReference>